<proteinExistence type="predicted"/>
<dbReference type="InterPro" id="IPR045269">
    <property type="entry name" value="Atg1-like"/>
</dbReference>
<dbReference type="InterPro" id="IPR000719">
    <property type="entry name" value="Prot_kinase_dom"/>
</dbReference>
<dbReference type="Gene3D" id="1.10.510.10">
    <property type="entry name" value="Transferase(Phosphotransferase) domain 1"/>
    <property type="match status" value="1"/>
</dbReference>
<keyword evidence="5" id="KW-0808">Transferase</keyword>
<comment type="subcellular location">
    <subcellularLocation>
        <location evidence="1">Preautophagosomal structure membrane</location>
        <topology evidence="1">Peripheral membrane protein</topology>
    </subcellularLocation>
</comment>
<dbReference type="InterPro" id="IPR011009">
    <property type="entry name" value="Kinase-like_dom_sf"/>
</dbReference>
<dbReference type="SUPFAM" id="SSF56112">
    <property type="entry name" value="Protein kinase-like (PK-like)"/>
    <property type="match status" value="1"/>
</dbReference>
<dbReference type="CDD" id="cd00180">
    <property type="entry name" value="PKc"/>
    <property type="match status" value="1"/>
</dbReference>
<name>A0A9P9J130_9HYPO</name>
<comment type="caution">
    <text evidence="5">The sequence shown here is derived from an EMBL/GenBank/DDBJ whole genome shotgun (WGS) entry which is preliminary data.</text>
</comment>
<dbReference type="Proteomes" id="UP000738349">
    <property type="component" value="Unassembled WGS sequence"/>
</dbReference>
<dbReference type="Pfam" id="PF00069">
    <property type="entry name" value="Pkinase"/>
    <property type="match status" value="1"/>
</dbReference>
<dbReference type="PANTHER" id="PTHR24348">
    <property type="entry name" value="SERINE/THREONINE-PROTEIN KINASE UNC-51-RELATED"/>
    <property type="match status" value="1"/>
</dbReference>
<dbReference type="OrthoDB" id="10252171at2759"/>
<keyword evidence="6" id="KW-1185">Reference proteome</keyword>
<dbReference type="GO" id="GO:0034045">
    <property type="term" value="C:phagophore assembly site membrane"/>
    <property type="evidence" value="ECO:0007669"/>
    <property type="project" value="UniProtKB-SubCell"/>
</dbReference>
<sequence>MTTNPVPPLPELVRDSKLEATTFQSDLTIHTQPLGRRRRTEIWRRGELLGHGGYGVVWLEHKVDGDDAGRRAVKVVRNRGGGGPAHYVRELEALAKFSQDKYSDFFVKFLGWYENPESNYLHIAMEYCPHGDLKKHLAQNGGRLPENEVKDIASQVLGGVVMMHRAGFANRDIKPANILIKSKPPNDWWVKVCDFGLSKRAEGLTFASTTVRGTPEFMPPEMLGFSADPAKTDSFMVDMWCLGETIFQALTGQPVFGMPAAVGRYLHGSLGFPVHVLQRAGASSEAASFIMSLMSAWPQHRMTGEAAVRHPWMYDIALEAAVRAPETPGIYQSGGVSYQYPSPSGRAPGDQLTQASGQWTTTMALPNQPPPQQQGGFGRGHLTNFRPVSEAQRAQSPYYTPISPPTYPQPPSYLNENSYFNYPYRQNPYLQQYYVSQPNLATPYPPPSSPRYSALGIPFKTSSDNPRMTVSDPSIVRTGSPISPLVRRKTKAIDASKCSILSHIKTIKPPPGRRWDDNAGLRPSYDTLPTFRQLQDYEKLDSTMLLTYREYFERQPFG</sequence>
<dbReference type="AlphaFoldDB" id="A0A9P9J130"/>
<evidence type="ECO:0000259" key="4">
    <source>
        <dbReference type="PROSITE" id="PS50011"/>
    </source>
</evidence>
<evidence type="ECO:0000256" key="2">
    <source>
        <dbReference type="ARBA" id="ARBA00030237"/>
    </source>
</evidence>
<evidence type="ECO:0000256" key="1">
    <source>
        <dbReference type="ARBA" id="ARBA00004623"/>
    </source>
</evidence>
<gene>
    <name evidence="5" type="ORF">EDB81DRAFT_71106</name>
</gene>
<feature type="domain" description="Protein kinase" evidence="4">
    <location>
        <begin position="43"/>
        <end position="313"/>
    </location>
</feature>
<dbReference type="PANTHER" id="PTHR24348:SF68">
    <property type="entry name" value="SERINE_THREONINE-PROTEIN KINASE ATG1C"/>
    <property type="match status" value="1"/>
</dbReference>
<keyword evidence="5" id="KW-0418">Kinase</keyword>
<dbReference type="GO" id="GO:0004674">
    <property type="term" value="F:protein serine/threonine kinase activity"/>
    <property type="evidence" value="ECO:0007669"/>
    <property type="project" value="InterPro"/>
</dbReference>
<accession>A0A9P9J130</accession>
<dbReference type="SMART" id="SM00220">
    <property type="entry name" value="S_TKc"/>
    <property type="match status" value="1"/>
</dbReference>
<feature type="region of interest" description="Disordered" evidence="3">
    <location>
        <begin position="361"/>
        <end position="414"/>
    </location>
</feature>
<evidence type="ECO:0000313" key="6">
    <source>
        <dbReference type="Proteomes" id="UP000738349"/>
    </source>
</evidence>
<organism evidence="5 6">
    <name type="scientific">Dactylonectria macrodidyma</name>
    <dbReference type="NCBI Taxonomy" id="307937"/>
    <lineage>
        <taxon>Eukaryota</taxon>
        <taxon>Fungi</taxon>
        <taxon>Dikarya</taxon>
        <taxon>Ascomycota</taxon>
        <taxon>Pezizomycotina</taxon>
        <taxon>Sordariomycetes</taxon>
        <taxon>Hypocreomycetidae</taxon>
        <taxon>Hypocreales</taxon>
        <taxon>Nectriaceae</taxon>
        <taxon>Dactylonectria</taxon>
    </lineage>
</organism>
<dbReference type="PROSITE" id="PS50011">
    <property type="entry name" value="PROTEIN_KINASE_DOM"/>
    <property type="match status" value="1"/>
</dbReference>
<dbReference type="GO" id="GO:0010506">
    <property type="term" value="P:regulation of autophagy"/>
    <property type="evidence" value="ECO:0007669"/>
    <property type="project" value="InterPro"/>
</dbReference>
<dbReference type="EMBL" id="JAGMUV010000012">
    <property type="protein sequence ID" value="KAH7137599.1"/>
    <property type="molecule type" value="Genomic_DNA"/>
</dbReference>
<dbReference type="GO" id="GO:0005524">
    <property type="term" value="F:ATP binding"/>
    <property type="evidence" value="ECO:0007669"/>
    <property type="project" value="InterPro"/>
</dbReference>
<protein>
    <recommendedName>
        <fullName evidence="2">Autophagy-related protein 1</fullName>
    </recommendedName>
</protein>
<reference evidence="5" key="1">
    <citation type="journal article" date="2021" name="Nat. Commun.">
        <title>Genetic determinants of endophytism in the Arabidopsis root mycobiome.</title>
        <authorList>
            <person name="Mesny F."/>
            <person name="Miyauchi S."/>
            <person name="Thiergart T."/>
            <person name="Pickel B."/>
            <person name="Atanasova L."/>
            <person name="Karlsson M."/>
            <person name="Huettel B."/>
            <person name="Barry K.W."/>
            <person name="Haridas S."/>
            <person name="Chen C."/>
            <person name="Bauer D."/>
            <person name="Andreopoulos W."/>
            <person name="Pangilinan J."/>
            <person name="LaButti K."/>
            <person name="Riley R."/>
            <person name="Lipzen A."/>
            <person name="Clum A."/>
            <person name="Drula E."/>
            <person name="Henrissat B."/>
            <person name="Kohler A."/>
            <person name="Grigoriev I.V."/>
            <person name="Martin F.M."/>
            <person name="Hacquard S."/>
        </authorList>
    </citation>
    <scope>NUCLEOTIDE SEQUENCE</scope>
    <source>
        <strain evidence="5">MPI-CAGE-AT-0147</strain>
    </source>
</reference>
<evidence type="ECO:0000313" key="5">
    <source>
        <dbReference type="EMBL" id="KAH7137599.1"/>
    </source>
</evidence>
<evidence type="ECO:0000256" key="3">
    <source>
        <dbReference type="SAM" id="MobiDB-lite"/>
    </source>
</evidence>
<feature type="compositionally biased region" description="Pro residues" evidence="3">
    <location>
        <begin position="402"/>
        <end position="411"/>
    </location>
</feature>